<dbReference type="PANTHER" id="PTHR33745">
    <property type="entry name" value="RSBT ANTAGONIST PROTEIN RSBS-RELATED"/>
    <property type="match status" value="1"/>
</dbReference>
<dbReference type="SMART" id="SM00091">
    <property type="entry name" value="PAS"/>
    <property type="match status" value="2"/>
</dbReference>
<organism evidence="5 6">
    <name type="scientific">Sorangium cellulosum</name>
    <name type="common">Polyangium cellulosum</name>
    <dbReference type="NCBI Taxonomy" id="56"/>
    <lineage>
        <taxon>Bacteria</taxon>
        <taxon>Pseudomonadati</taxon>
        <taxon>Myxococcota</taxon>
        <taxon>Polyangia</taxon>
        <taxon>Polyangiales</taxon>
        <taxon>Polyangiaceae</taxon>
        <taxon>Sorangium</taxon>
    </lineage>
</organism>
<evidence type="ECO:0000256" key="1">
    <source>
        <dbReference type="ARBA" id="ARBA00022553"/>
    </source>
</evidence>
<dbReference type="InterPro" id="IPR000014">
    <property type="entry name" value="PAS"/>
</dbReference>
<gene>
    <name evidence="5" type="ORF">SOCE26_000980</name>
</gene>
<dbReference type="PROSITE" id="PS50112">
    <property type="entry name" value="PAS"/>
    <property type="match status" value="2"/>
</dbReference>
<proteinExistence type="predicted"/>
<reference evidence="5 6" key="1">
    <citation type="submission" date="2015-09" db="EMBL/GenBank/DDBJ databases">
        <title>Sorangium comparison.</title>
        <authorList>
            <person name="Zaburannyi N."/>
            <person name="Bunk B."/>
            <person name="Overmann J."/>
            <person name="Mueller R."/>
        </authorList>
    </citation>
    <scope>NUCLEOTIDE SEQUENCE [LARGE SCALE GENOMIC DNA]</scope>
    <source>
        <strain evidence="5 6">So ce26</strain>
    </source>
</reference>
<dbReference type="SMART" id="SM00086">
    <property type="entry name" value="PAC"/>
    <property type="match status" value="2"/>
</dbReference>
<dbReference type="InterPro" id="IPR013655">
    <property type="entry name" value="PAS_fold_3"/>
</dbReference>
<keyword evidence="1" id="KW-0597">Phosphoprotein</keyword>
<dbReference type="SUPFAM" id="SSF55785">
    <property type="entry name" value="PYP-like sensor domain (PAS domain)"/>
    <property type="match status" value="2"/>
</dbReference>
<dbReference type="NCBIfam" id="TIGR00229">
    <property type="entry name" value="sensory_box"/>
    <property type="match status" value="2"/>
</dbReference>
<dbReference type="PROSITE" id="PS50801">
    <property type="entry name" value="STAS"/>
    <property type="match status" value="1"/>
</dbReference>
<evidence type="ECO:0000313" key="6">
    <source>
        <dbReference type="Proteomes" id="UP000238348"/>
    </source>
</evidence>
<dbReference type="AlphaFoldDB" id="A0A2L0EHF1"/>
<dbReference type="InterPro" id="IPR036513">
    <property type="entry name" value="STAS_dom_sf"/>
</dbReference>
<dbReference type="InterPro" id="IPR001610">
    <property type="entry name" value="PAC"/>
</dbReference>
<dbReference type="InterPro" id="IPR051932">
    <property type="entry name" value="Bact_StressResp_Reg"/>
</dbReference>
<dbReference type="InterPro" id="IPR002645">
    <property type="entry name" value="STAS_dom"/>
</dbReference>
<dbReference type="SUPFAM" id="SSF52091">
    <property type="entry name" value="SpoIIaa-like"/>
    <property type="match status" value="1"/>
</dbReference>
<dbReference type="Gene3D" id="3.30.450.20">
    <property type="entry name" value="PAS domain"/>
    <property type="match status" value="2"/>
</dbReference>
<evidence type="ECO:0000259" key="4">
    <source>
        <dbReference type="PROSITE" id="PS50801"/>
    </source>
</evidence>
<dbReference type="Pfam" id="PF08447">
    <property type="entry name" value="PAS_3"/>
    <property type="match status" value="2"/>
</dbReference>
<dbReference type="EMBL" id="CP012673">
    <property type="protein sequence ID" value="AUX38720.1"/>
    <property type="molecule type" value="Genomic_DNA"/>
</dbReference>
<dbReference type="RefSeq" id="WP_234023262.1">
    <property type="nucleotide sequence ID" value="NZ_CP012673.1"/>
</dbReference>
<feature type="domain" description="STAS" evidence="4">
    <location>
        <begin position="275"/>
        <end position="386"/>
    </location>
</feature>
<dbReference type="PANTHER" id="PTHR33745:SF3">
    <property type="entry name" value="RSBT CO-ANTAGONIST PROTEIN RSBRC"/>
    <property type="match status" value="1"/>
</dbReference>
<dbReference type="Proteomes" id="UP000238348">
    <property type="component" value="Chromosome"/>
</dbReference>
<feature type="domain" description="PAC" evidence="3">
    <location>
        <begin position="210"/>
        <end position="262"/>
    </location>
</feature>
<protein>
    <submittedName>
        <fullName evidence="5">Anti-anti sigma factor protein</fullName>
    </submittedName>
</protein>
<accession>A0A2L0EHF1</accession>
<feature type="domain" description="PAC" evidence="3">
    <location>
        <begin position="81"/>
        <end position="133"/>
    </location>
</feature>
<dbReference type="InterPro" id="IPR035965">
    <property type="entry name" value="PAS-like_dom_sf"/>
</dbReference>
<dbReference type="InterPro" id="IPR000700">
    <property type="entry name" value="PAS-assoc_C"/>
</dbReference>
<dbReference type="Gene3D" id="3.30.750.24">
    <property type="entry name" value="STAS domain"/>
    <property type="match status" value="1"/>
</dbReference>
<sequence>MRPRKGGHEVSNDKLFQVSAGLLATADASGRFRDLSPAWERTLGWSLDELRSKPFIEFVHPGDREATLAEAAGLFKGQTTTRFDNRYVCKDGSYRWLGWTACVDMNDAPSERRIYATALDVTSDRERLSQLSETAELAGVYERLFQVSVGLLVTLDENGYFRHANPAWERTLGWLPEEMTSKPFIEFVHPDDREATLAEATALFQGRMTIRFDNRYRCKDGSYRWLAWTAFMDPTEDSSDRLVYGTAHDVTSYRDLLEQLERTLARLRDTMQAMSTPLMPITDRIVVMPLVGQMDSDRVSQVMSVALEGVQATQVQIVILDVTGLRDIDTKVASALVDTAKALQLLGAKTILTGIRPAVAQTLVGLGLDLAGIVTKGTLQSAIAFALHSDQRSAALLSR</sequence>
<evidence type="ECO:0000259" key="3">
    <source>
        <dbReference type="PROSITE" id="PS50113"/>
    </source>
</evidence>
<dbReference type="Pfam" id="PF01740">
    <property type="entry name" value="STAS"/>
    <property type="match status" value="1"/>
</dbReference>
<dbReference type="CDD" id="cd07041">
    <property type="entry name" value="STAS_RsbR_RsbS_like"/>
    <property type="match status" value="1"/>
</dbReference>
<dbReference type="PROSITE" id="PS50113">
    <property type="entry name" value="PAC"/>
    <property type="match status" value="2"/>
</dbReference>
<dbReference type="CDD" id="cd00130">
    <property type="entry name" value="PAS"/>
    <property type="match status" value="2"/>
</dbReference>
<evidence type="ECO:0000313" key="5">
    <source>
        <dbReference type="EMBL" id="AUX38720.1"/>
    </source>
</evidence>
<feature type="domain" description="PAS" evidence="2">
    <location>
        <begin position="141"/>
        <end position="207"/>
    </location>
</feature>
<evidence type="ECO:0000259" key="2">
    <source>
        <dbReference type="PROSITE" id="PS50112"/>
    </source>
</evidence>
<name>A0A2L0EHF1_SORCE</name>
<feature type="domain" description="PAS" evidence="2">
    <location>
        <begin position="27"/>
        <end position="78"/>
    </location>
</feature>